<keyword evidence="2" id="KW-1185">Reference proteome</keyword>
<dbReference type="EMBL" id="JAFNME010000022">
    <property type="protein sequence ID" value="MBO1250238.1"/>
    <property type="molecule type" value="Genomic_DNA"/>
</dbReference>
<protein>
    <submittedName>
        <fullName evidence="1">Ribonucleotide reductase subunit alpha</fullName>
    </submittedName>
</protein>
<sequence length="143" mass="15587">MNTTTIEHFDDLLRIARAQPEPQRLLLVFASAGLPDQPSTRQQAQFAQAQGGTLEPLLCVDKKPAEIASFAALLEESHTLEAPLPQPWSLVFVAALGGVLHEEPSDAQVDAQLHRMVESIRGGMVNAYLPFNRQGQPVQLQPG</sequence>
<proteinExistence type="predicted"/>
<dbReference type="Proteomes" id="UP000664731">
    <property type="component" value="Unassembled WGS sequence"/>
</dbReference>
<comment type="caution">
    <text evidence="1">The sequence shown here is derived from an EMBL/GenBank/DDBJ whole genome shotgun (WGS) entry which is preliminary data.</text>
</comment>
<accession>A0A939H1M0</accession>
<name>A0A939H1M0_9BURK</name>
<dbReference type="RefSeq" id="WP_207575640.1">
    <property type="nucleotide sequence ID" value="NZ_JAFNME010000022.1"/>
</dbReference>
<dbReference type="AlphaFoldDB" id="A0A939H1M0"/>
<organism evidence="1 2">
    <name type="scientific">Comamonas denitrificans</name>
    <dbReference type="NCBI Taxonomy" id="117506"/>
    <lineage>
        <taxon>Bacteria</taxon>
        <taxon>Pseudomonadati</taxon>
        <taxon>Pseudomonadota</taxon>
        <taxon>Betaproteobacteria</taxon>
        <taxon>Burkholderiales</taxon>
        <taxon>Comamonadaceae</taxon>
        <taxon>Comamonas</taxon>
    </lineage>
</organism>
<evidence type="ECO:0000313" key="1">
    <source>
        <dbReference type="EMBL" id="MBO1250238.1"/>
    </source>
</evidence>
<evidence type="ECO:0000313" key="2">
    <source>
        <dbReference type="Proteomes" id="UP000664731"/>
    </source>
</evidence>
<reference evidence="1" key="1">
    <citation type="submission" date="2021-03" db="EMBL/GenBank/DDBJ databases">
        <title>Comamonas denitrificans.</title>
        <authorList>
            <person name="Finster K."/>
        </authorList>
    </citation>
    <scope>NUCLEOTIDE SEQUENCE</scope>
    <source>
        <strain evidence="1">MM2021_4</strain>
    </source>
</reference>
<gene>
    <name evidence="1" type="ORF">J1777_10440</name>
</gene>